<dbReference type="SFLD" id="SFLDS00005">
    <property type="entry name" value="Isoprenoid_Synthase_Type_I"/>
    <property type="match status" value="1"/>
</dbReference>
<sequence length="325" mass="38612">MEENLSYEEKLLTEPVRYYIENKGKNIRQYITTYIGHFLGVDDKYIEEAIDFITVIHNASLVIDDIQDNSLLRRKQECAHIKYGIPLSLNAGYLCIFKILNEINKREYIHEKTRHKIIENMYLAHIGQGMDIYYTQHKIIPNIESYNMMIKYKTGTFLHIILDMLIGVSKNVILKKKYSELQEGLYNFSLFYQIRDDYINLTDPAYWEEKGFCQDFDEQKISYLITYCTNNKMENYEKINDLMTKLNKTTNDKIEILMLMKNNGLFDIIYNILLQLREKILLTMDISNLFQQLPFSKFDENVVLNMKMEILGIYVDGRILNHSIK</sequence>
<dbReference type="SUPFAM" id="SSF48576">
    <property type="entry name" value="Terpenoid synthases"/>
    <property type="match status" value="1"/>
</dbReference>
<name>A0A6C0H5Q9_9ZZZZ</name>
<dbReference type="GO" id="GO:0004659">
    <property type="term" value="F:prenyltransferase activity"/>
    <property type="evidence" value="ECO:0007669"/>
    <property type="project" value="InterPro"/>
</dbReference>
<dbReference type="GO" id="GO:0008299">
    <property type="term" value="P:isoprenoid biosynthetic process"/>
    <property type="evidence" value="ECO:0007669"/>
    <property type="project" value="InterPro"/>
</dbReference>
<dbReference type="InterPro" id="IPR000092">
    <property type="entry name" value="Polyprenyl_synt"/>
</dbReference>
<dbReference type="InterPro" id="IPR008949">
    <property type="entry name" value="Isoprenoid_synthase_dom_sf"/>
</dbReference>
<dbReference type="EMBL" id="MN739876">
    <property type="protein sequence ID" value="QHT75475.1"/>
    <property type="molecule type" value="Genomic_DNA"/>
</dbReference>
<accession>A0A6C0H5Q9</accession>
<dbReference type="PANTHER" id="PTHR12001:SF44">
    <property type="entry name" value="GERANYLGERANYL PYROPHOSPHATE SYNTHASE"/>
    <property type="match status" value="1"/>
</dbReference>
<proteinExistence type="predicted"/>
<keyword evidence="1" id="KW-0479">Metal-binding</keyword>
<protein>
    <recommendedName>
        <fullName evidence="4">Polyprenyl synthetase</fullName>
    </recommendedName>
</protein>
<evidence type="ECO:0008006" key="4">
    <source>
        <dbReference type="Google" id="ProtNLM"/>
    </source>
</evidence>
<evidence type="ECO:0000313" key="3">
    <source>
        <dbReference type="EMBL" id="QHT75475.1"/>
    </source>
</evidence>
<organism evidence="3">
    <name type="scientific">viral metagenome</name>
    <dbReference type="NCBI Taxonomy" id="1070528"/>
    <lineage>
        <taxon>unclassified sequences</taxon>
        <taxon>metagenomes</taxon>
        <taxon>organismal metagenomes</taxon>
    </lineage>
</organism>
<dbReference type="Gene3D" id="1.10.600.10">
    <property type="entry name" value="Farnesyl Diphosphate Synthase"/>
    <property type="match status" value="1"/>
</dbReference>
<dbReference type="PANTHER" id="PTHR12001">
    <property type="entry name" value="GERANYLGERANYL PYROPHOSPHATE SYNTHASE"/>
    <property type="match status" value="1"/>
</dbReference>
<dbReference type="GO" id="GO:0046872">
    <property type="term" value="F:metal ion binding"/>
    <property type="evidence" value="ECO:0007669"/>
    <property type="project" value="UniProtKB-KW"/>
</dbReference>
<evidence type="ECO:0000256" key="1">
    <source>
        <dbReference type="ARBA" id="ARBA00022723"/>
    </source>
</evidence>
<evidence type="ECO:0000256" key="2">
    <source>
        <dbReference type="ARBA" id="ARBA00022842"/>
    </source>
</evidence>
<dbReference type="AlphaFoldDB" id="A0A6C0H5Q9"/>
<keyword evidence="2" id="KW-0460">Magnesium</keyword>
<reference evidence="3" key="1">
    <citation type="journal article" date="2020" name="Nature">
        <title>Giant virus diversity and host interactions through global metagenomics.</title>
        <authorList>
            <person name="Schulz F."/>
            <person name="Roux S."/>
            <person name="Paez-Espino D."/>
            <person name="Jungbluth S."/>
            <person name="Walsh D.A."/>
            <person name="Denef V.J."/>
            <person name="McMahon K.D."/>
            <person name="Konstantinidis K.T."/>
            <person name="Eloe-Fadrosh E.A."/>
            <person name="Kyrpides N.C."/>
            <person name="Woyke T."/>
        </authorList>
    </citation>
    <scope>NUCLEOTIDE SEQUENCE</scope>
    <source>
        <strain evidence="3">GVMAG-M-3300023179-63</strain>
    </source>
</reference>
<dbReference type="Pfam" id="PF00348">
    <property type="entry name" value="polyprenyl_synt"/>
    <property type="match status" value="1"/>
</dbReference>